<evidence type="ECO:0000313" key="14">
    <source>
        <dbReference type="Proteomes" id="UP000515163"/>
    </source>
</evidence>
<dbReference type="InterPro" id="IPR000836">
    <property type="entry name" value="PRTase_dom"/>
</dbReference>
<evidence type="ECO:0000256" key="2">
    <source>
        <dbReference type="ARBA" id="ARBA00003968"/>
    </source>
</evidence>
<dbReference type="GeneID" id="116288533"/>
<evidence type="ECO:0000256" key="10">
    <source>
        <dbReference type="ARBA" id="ARBA00022676"/>
    </source>
</evidence>
<dbReference type="GO" id="GO:0006168">
    <property type="term" value="P:adenine salvage"/>
    <property type="evidence" value="ECO:0007669"/>
    <property type="project" value="InterPro"/>
</dbReference>
<dbReference type="NCBIfam" id="NF002636">
    <property type="entry name" value="PRK02304.1-5"/>
    <property type="match status" value="1"/>
</dbReference>
<accession>A0A6P8HF03</accession>
<dbReference type="OrthoDB" id="363185at2759"/>
<evidence type="ECO:0000256" key="12">
    <source>
        <dbReference type="ARBA" id="ARBA00022726"/>
    </source>
</evidence>
<keyword evidence="12" id="KW-0660">Purine salvage</keyword>
<dbReference type="Gene3D" id="3.40.50.2020">
    <property type="match status" value="1"/>
</dbReference>
<evidence type="ECO:0000256" key="11">
    <source>
        <dbReference type="ARBA" id="ARBA00022679"/>
    </source>
</evidence>
<evidence type="ECO:0000256" key="6">
    <source>
        <dbReference type="ARBA" id="ARBA00011738"/>
    </source>
</evidence>
<dbReference type="EC" id="2.4.2.7" evidence="7"/>
<keyword evidence="9" id="KW-0963">Cytoplasm</keyword>
<dbReference type="FunFam" id="3.40.50.2020:FF:000004">
    <property type="entry name" value="Adenine phosphoribosyltransferase"/>
    <property type="match status" value="1"/>
</dbReference>
<evidence type="ECO:0000259" key="13">
    <source>
        <dbReference type="Pfam" id="PF00156"/>
    </source>
</evidence>
<comment type="catalytic activity">
    <reaction evidence="1">
        <text>AMP + diphosphate = 5-phospho-alpha-D-ribose 1-diphosphate + adenine</text>
        <dbReference type="Rhea" id="RHEA:16609"/>
        <dbReference type="ChEBI" id="CHEBI:16708"/>
        <dbReference type="ChEBI" id="CHEBI:33019"/>
        <dbReference type="ChEBI" id="CHEBI:58017"/>
        <dbReference type="ChEBI" id="CHEBI:456215"/>
        <dbReference type="EC" id="2.4.2.7"/>
    </reaction>
</comment>
<keyword evidence="11" id="KW-0808">Transferase</keyword>
<comment type="similarity">
    <text evidence="5">Belongs to the purine/pyrimidine phosphoribosyltransferase family.</text>
</comment>
<dbReference type="SUPFAM" id="SSF53271">
    <property type="entry name" value="PRTase-like"/>
    <property type="match status" value="1"/>
</dbReference>
<dbReference type="NCBIfam" id="TIGR01090">
    <property type="entry name" value="apt"/>
    <property type="match status" value="1"/>
</dbReference>
<keyword evidence="10" id="KW-0328">Glycosyltransferase</keyword>
<organism evidence="14 15">
    <name type="scientific">Actinia tenebrosa</name>
    <name type="common">Australian red waratah sea anemone</name>
    <dbReference type="NCBI Taxonomy" id="6105"/>
    <lineage>
        <taxon>Eukaryota</taxon>
        <taxon>Metazoa</taxon>
        <taxon>Cnidaria</taxon>
        <taxon>Anthozoa</taxon>
        <taxon>Hexacorallia</taxon>
        <taxon>Actiniaria</taxon>
        <taxon>Actiniidae</taxon>
        <taxon>Actinia</taxon>
    </lineage>
</organism>
<dbReference type="GO" id="GO:0006166">
    <property type="term" value="P:purine ribonucleoside salvage"/>
    <property type="evidence" value="ECO:0007669"/>
    <property type="project" value="UniProtKB-KW"/>
</dbReference>
<evidence type="ECO:0000256" key="7">
    <source>
        <dbReference type="ARBA" id="ARBA00011893"/>
    </source>
</evidence>
<dbReference type="GO" id="GO:0002055">
    <property type="term" value="F:adenine binding"/>
    <property type="evidence" value="ECO:0007669"/>
    <property type="project" value="TreeGrafter"/>
</dbReference>
<dbReference type="InterPro" id="IPR050054">
    <property type="entry name" value="UPRTase/APRTase"/>
</dbReference>
<reference evidence="15" key="1">
    <citation type="submission" date="2025-08" db="UniProtKB">
        <authorList>
            <consortium name="RefSeq"/>
        </authorList>
    </citation>
    <scope>IDENTIFICATION</scope>
    <source>
        <tissue evidence="15">Tentacle</tissue>
    </source>
</reference>
<evidence type="ECO:0000256" key="3">
    <source>
        <dbReference type="ARBA" id="ARBA00004496"/>
    </source>
</evidence>
<dbReference type="GO" id="GO:0003999">
    <property type="term" value="F:adenine phosphoribosyltransferase activity"/>
    <property type="evidence" value="ECO:0007669"/>
    <property type="project" value="UniProtKB-EC"/>
</dbReference>
<dbReference type="GO" id="GO:0044209">
    <property type="term" value="P:AMP salvage"/>
    <property type="evidence" value="ECO:0007669"/>
    <property type="project" value="UniProtKB-UniPathway"/>
</dbReference>
<dbReference type="Pfam" id="PF00156">
    <property type="entry name" value="Pribosyltran"/>
    <property type="match status" value="1"/>
</dbReference>
<dbReference type="RefSeq" id="XP_031551202.1">
    <property type="nucleotide sequence ID" value="XM_031695342.1"/>
</dbReference>
<gene>
    <name evidence="15" type="primary">LOC116288533</name>
</gene>
<dbReference type="CDD" id="cd06223">
    <property type="entry name" value="PRTases_typeI"/>
    <property type="match status" value="1"/>
</dbReference>
<dbReference type="GO" id="GO:0016208">
    <property type="term" value="F:AMP binding"/>
    <property type="evidence" value="ECO:0007669"/>
    <property type="project" value="TreeGrafter"/>
</dbReference>
<keyword evidence="14" id="KW-1185">Reference proteome</keyword>
<comment type="subunit">
    <text evidence="6">Homodimer.</text>
</comment>
<evidence type="ECO:0000256" key="8">
    <source>
        <dbReference type="ARBA" id="ARBA00017366"/>
    </source>
</evidence>
<comment type="pathway">
    <text evidence="4">Purine metabolism; AMP biosynthesis via salvage pathway; AMP from adenine: step 1/1.</text>
</comment>
<dbReference type="AlphaFoldDB" id="A0A6P8HF03"/>
<evidence type="ECO:0000313" key="15">
    <source>
        <dbReference type="RefSeq" id="XP_031551202.1"/>
    </source>
</evidence>
<dbReference type="InterPro" id="IPR005764">
    <property type="entry name" value="Ade_phspho_trans"/>
</dbReference>
<dbReference type="UniPathway" id="UPA00588">
    <property type="reaction ID" value="UER00646"/>
</dbReference>
<comment type="function">
    <text evidence="2">Catalyzes a salvage reaction resulting in the formation of AMP, that is energically less costly than de novo synthesis.</text>
</comment>
<evidence type="ECO:0000256" key="9">
    <source>
        <dbReference type="ARBA" id="ARBA00022490"/>
    </source>
</evidence>
<dbReference type="GO" id="GO:0005737">
    <property type="term" value="C:cytoplasm"/>
    <property type="evidence" value="ECO:0007669"/>
    <property type="project" value="UniProtKB-SubCell"/>
</dbReference>
<dbReference type="Proteomes" id="UP000515163">
    <property type="component" value="Unplaced"/>
</dbReference>
<proteinExistence type="inferred from homology"/>
<evidence type="ECO:0000256" key="1">
    <source>
        <dbReference type="ARBA" id="ARBA00000868"/>
    </source>
</evidence>
<dbReference type="NCBIfam" id="NF002634">
    <property type="entry name" value="PRK02304.1-3"/>
    <property type="match status" value="1"/>
</dbReference>
<comment type="subcellular location">
    <subcellularLocation>
        <location evidence="3">Cytoplasm</location>
    </subcellularLocation>
</comment>
<evidence type="ECO:0000256" key="4">
    <source>
        <dbReference type="ARBA" id="ARBA00004659"/>
    </source>
</evidence>
<protein>
    <recommendedName>
        <fullName evidence="8">Adenine phosphoribosyltransferase</fullName>
        <ecNumber evidence="7">2.4.2.7</ecNumber>
    </recommendedName>
</protein>
<name>A0A6P8HF03_ACTTE</name>
<dbReference type="InterPro" id="IPR029057">
    <property type="entry name" value="PRTase-like"/>
</dbReference>
<dbReference type="HAMAP" id="MF_00004">
    <property type="entry name" value="Aden_phosphoribosyltr"/>
    <property type="match status" value="1"/>
</dbReference>
<sequence length="185" mass="20056">MANQGNISDQDKAMEHVKGLIRCFQDFPKPGISFKDICPILKDPCTLKTVTDVTSDHIRKNVGQIDAIIGLEARGFLFGPQIAMNLGIAFIPIRKSGKLPGPTIKVSYSKEYGEDVFEMQEDALKPGQKVVVFDDLIATGGTLVAACDLVKSAGCEVKQCIALLELEELNGKAKLSVPCHVLIKL</sequence>
<dbReference type="PANTHER" id="PTHR32315">
    <property type="entry name" value="ADENINE PHOSPHORIBOSYLTRANSFERASE"/>
    <property type="match status" value="1"/>
</dbReference>
<feature type="domain" description="Phosphoribosyltransferase" evidence="13">
    <location>
        <begin position="44"/>
        <end position="163"/>
    </location>
</feature>
<dbReference type="PANTHER" id="PTHR32315:SF3">
    <property type="entry name" value="ADENINE PHOSPHORIBOSYLTRANSFERASE"/>
    <property type="match status" value="1"/>
</dbReference>
<evidence type="ECO:0000256" key="5">
    <source>
        <dbReference type="ARBA" id="ARBA00008391"/>
    </source>
</evidence>